<feature type="domain" description="Translation initiation factor IF2/IF5" evidence="2">
    <location>
        <begin position="8"/>
        <end position="58"/>
    </location>
</feature>
<evidence type="ECO:0000259" key="2">
    <source>
        <dbReference type="Pfam" id="PF01873"/>
    </source>
</evidence>
<evidence type="ECO:0000313" key="4">
    <source>
        <dbReference type="Proteomes" id="UP000028990"/>
    </source>
</evidence>
<dbReference type="GO" id="GO:0005092">
    <property type="term" value="F:GDP-dissociation inhibitor activity"/>
    <property type="evidence" value="ECO:0007669"/>
    <property type="project" value="TreeGrafter"/>
</dbReference>
<evidence type="ECO:0000256" key="1">
    <source>
        <dbReference type="ARBA" id="ARBA00018059"/>
    </source>
</evidence>
<dbReference type="Proteomes" id="UP000028990">
    <property type="component" value="Unassembled WGS sequence"/>
</dbReference>
<dbReference type="Gene3D" id="3.30.30.170">
    <property type="match status" value="1"/>
</dbReference>
<dbReference type="AlphaFoldDB" id="A0A091CNX1"/>
<keyword evidence="3" id="KW-0396">Initiation factor</keyword>
<gene>
    <name evidence="3" type="ORF">H920_19382</name>
</gene>
<evidence type="ECO:0000313" key="3">
    <source>
        <dbReference type="EMBL" id="KFO19238.1"/>
    </source>
</evidence>
<dbReference type="InterPro" id="IPR002735">
    <property type="entry name" value="Transl_init_fac_IF2/IF5_dom"/>
</dbReference>
<dbReference type="GO" id="GO:0001732">
    <property type="term" value="P:formation of cytoplasmic translation initiation complex"/>
    <property type="evidence" value="ECO:0007669"/>
    <property type="project" value="TreeGrafter"/>
</dbReference>
<name>A0A091CNX1_FUKDA</name>
<dbReference type="PANTHER" id="PTHR23001">
    <property type="entry name" value="EUKARYOTIC TRANSLATION INITIATION FACTOR"/>
    <property type="match status" value="1"/>
</dbReference>
<dbReference type="InterPro" id="IPR045196">
    <property type="entry name" value="IF2/IF5"/>
</dbReference>
<sequence>MSVNVNRSVSDQFYRYMMPCLIANVEGRGNGIKTDIVNMVDFAKVLDQPPKYLTKYSGYTPPALCEAIARNRSSGYQKEECLVSLQAHHWLSQNNSNKLRLRRSRSQTLILQPPGQSWIRLHKLRVMNNLSNNAVTFLVIPEEAKL</sequence>
<protein>
    <recommendedName>
        <fullName evidence="1">Eukaryotic translation initiation factor 5</fullName>
    </recommendedName>
</protein>
<dbReference type="SUPFAM" id="SSF100966">
    <property type="entry name" value="Translation initiation factor 2 beta, aIF2beta, N-terminal domain"/>
    <property type="match status" value="1"/>
</dbReference>
<accession>A0A091CNX1</accession>
<organism evidence="3 4">
    <name type="scientific">Fukomys damarensis</name>
    <name type="common">Damaraland mole rat</name>
    <name type="synonym">Cryptomys damarensis</name>
    <dbReference type="NCBI Taxonomy" id="885580"/>
    <lineage>
        <taxon>Eukaryota</taxon>
        <taxon>Metazoa</taxon>
        <taxon>Chordata</taxon>
        <taxon>Craniata</taxon>
        <taxon>Vertebrata</taxon>
        <taxon>Euteleostomi</taxon>
        <taxon>Mammalia</taxon>
        <taxon>Eutheria</taxon>
        <taxon>Euarchontoglires</taxon>
        <taxon>Glires</taxon>
        <taxon>Rodentia</taxon>
        <taxon>Hystricomorpha</taxon>
        <taxon>Bathyergidae</taxon>
        <taxon>Fukomys</taxon>
    </lineage>
</organism>
<dbReference type="InterPro" id="IPR016189">
    <property type="entry name" value="Transl_init_fac_IF2/IF5_N"/>
</dbReference>
<dbReference type="GO" id="GO:0005829">
    <property type="term" value="C:cytosol"/>
    <property type="evidence" value="ECO:0007669"/>
    <property type="project" value="TreeGrafter"/>
</dbReference>
<keyword evidence="3" id="KW-0648">Protein biosynthesis</keyword>
<keyword evidence="4" id="KW-1185">Reference proteome</keyword>
<dbReference type="GO" id="GO:0071074">
    <property type="term" value="F:eukaryotic initiation factor eIF2 binding"/>
    <property type="evidence" value="ECO:0007669"/>
    <property type="project" value="TreeGrafter"/>
</dbReference>
<dbReference type="PANTHER" id="PTHR23001:SF7">
    <property type="entry name" value="EUKARYOTIC TRANSLATION INITIATION FACTOR 5"/>
    <property type="match status" value="1"/>
</dbReference>
<dbReference type="Pfam" id="PF01873">
    <property type="entry name" value="eIF-5_eIF-2B"/>
    <property type="match status" value="1"/>
</dbReference>
<reference evidence="3 4" key="1">
    <citation type="submission" date="2013-11" db="EMBL/GenBank/DDBJ databases">
        <title>The Damaraland mole rat (Fukomys damarensis) genome and evolution of African mole rats.</title>
        <authorList>
            <person name="Gladyshev V.N."/>
            <person name="Fang X."/>
        </authorList>
    </citation>
    <scope>NUCLEOTIDE SEQUENCE [LARGE SCALE GENOMIC DNA]</scope>
    <source>
        <tissue evidence="3">Liver</tissue>
    </source>
</reference>
<proteinExistence type="predicted"/>
<dbReference type="GO" id="GO:0003743">
    <property type="term" value="F:translation initiation factor activity"/>
    <property type="evidence" value="ECO:0007669"/>
    <property type="project" value="UniProtKB-KW"/>
</dbReference>
<dbReference type="EMBL" id="KN125157">
    <property type="protein sequence ID" value="KFO19238.1"/>
    <property type="molecule type" value="Genomic_DNA"/>
</dbReference>